<organism evidence="2 3">
    <name type="scientific">Candidatus Korobacter versatilis</name>
    <dbReference type="NCBI Taxonomy" id="658062"/>
    <lineage>
        <taxon>Bacteria</taxon>
        <taxon>Pseudomonadati</taxon>
        <taxon>Acidobacteriota</taxon>
        <taxon>Terriglobia</taxon>
        <taxon>Terriglobales</taxon>
        <taxon>Candidatus Korobacteraceae</taxon>
        <taxon>Candidatus Korobacter</taxon>
    </lineage>
</organism>
<feature type="transmembrane region" description="Helical" evidence="1">
    <location>
        <begin position="131"/>
        <end position="148"/>
    </location>
</feature>
<protein>
    <submittedName>
        <fullName evidence="2">Uncharacterized protein</fullName>
    </submittedName>
</protein>
<gene>
    <name evidence="2" type="ORF">HYX28_05085</name>
</gene>
<proteinExistence type="predicted"/>
<name>A0A932EPG9_9BACT</name>
<keyword evidence="1" id="KW-0472">Membrane</keyword>
<evidence type="ECO:0000313" key="2">
    <source>
        <dbReference type="EMBL" id="MBI2678134.1"/>
    </source>
</evidence>
<keyword evidence="1" id="KW-0812">Transmembrane</keyword>
<keyword evidence="1" id="KW-1133">Transmembrane helix</keyword>
<evidence type="ECO:0000256" key="1">
    <source>
        <dbReference type="SAM" id="Phobius"/>
    </source>
</evidence>
<dbReference type="EMBL" id="JACPNR010000006">
    <property type="protein sequence ID" value="MBI2678134.1"/>
    <property type="molecule type" value="Genomic_DNA"/>
</dbReference>
<evidence type="ECO:0000313" key="3">
    <source>
        <dbReference type="Proteomes" id="UP000779809"/>
    </source>
</evidence>
<dbReference type="AlphaFoldDB" id="A0A932EPG9"/>
<feature type="transmembrane region" description="Helical" evidence="1">
    <location>
        <begin position="160"/>
        <end position="179"/>
    </location>
</feature>
<feature type="transmembrane region" description="Helical" evidence="1">
    <location>
        <begin position="68"/>
        <end position="87"/>
    </location>
</feature>
<accession>A0A932EPG9</accession>
<comment type="caution">
    <text evidence="2">The sequence shown here is derived from an EMBL/GenBank/DDBJ whole genome shotgun (WGS) entry which is preliminary data.</text>
</comment>
<reference evidence="2" key="1">
    <citation type="submission" date="2020-07" db="EMBL/GenBank/DDBJ databases">
        <title>Huge and variable diversity of episymbiotic CPR bacteria and DPANN archaea in groundwater ecosystems.</title>
        <authorList>
            <person name="He C.Y."/>
            <person name="Keren R."/>
            <person name="Whittaker M."/>
            <person name="Farag I.F."/>
            <person name="Doudna J."/>
            <person name="Cate J.H.D."/>
            <person name="Banfield J.F."/>
        </authorList>
    </citation>
    <scope>NUCLEOTIDE SEQUENCE</scope>
    <source>
        <strain evidence="2">NC_groundwater_580_Pr5_B-0.1um_64_19</strain>
    </source>
</reference>
<sequence>MITLGILLTAVTFPGLMVREAAHLFFCRLFKLAIFDVRFLELDPPFGHVQHEHPNHFGAAAVETLGPFFVNSALCALFCWAVFLPVWELRIFDPLAYLFYWLGFSMGVHALPSTDDLKHLWKLAPAAARRGNVLALLLLPLVGTLRALEFARAFWPGTIYAVLLGVGVPLVLVRLAGIYGV</sequence>
<dbReference type="Proteomes" id="UP000779809">
    <property type="component" value="Unassembled WGS sequence"/>
</dbReference>
<feature type="transmembrane region" description="Helical" evidence="1">
    <location>
        <begin position="94"/>
        <end position="111"/>
    </location>
</feature>